<evidence type="ECO:0000313" key="2">
    <source>
        <dbReference type="Proteomes" id="UP000054683"/>
    </source>
</evidence>
<name>A0A158FYQ1_9BURK</name>
<evidence type="ECO:0000313" key="1">
    <source>
        <dbReference type="EMBL" id="SAL24741.1"/>
    </source>
</evidence>
<dbReference type="CDD" id="cd16329">
    <property type="entry name" value="LolA_like"/>
    <property type="match status" value="1"/>
</dbReference>
<dbReference type="Pfam" id="PF07044">
    <property type="entry name" value="DUF1329"/>
    <property type="match status" value="1"/>
</dbReference>
<dbReference type="EMBL" id="FCOK02000008">
    <property type="protein sequence ID" value="SAL24741.1"/>
    <property type="molecule type" value="Genomic_DNA"/>
</dbReference>
<sequence>MRYLRESMITVAITVLLGHAYPSRAASPGTDEPAKDAGSIPAFSGMGKPLPGWAYGKLREDYWKYKSEQPLFVIDASNVDKYADRLTPGQIAMLKQVAGYTMPVYPTHRECGRPDFVEQNTKEGAGKASIASDGWSLENAVLPSVPFPAPVSGIQAMWNFLMRYQGVGVEWPTGYTVVSPRPGSDAPIITRWNQLLYFPWAEKGQHSPQDAKGLYNGAYYLYSDPAALAGQGTMQRYYFNKDADTYYYFTGQRRVRRLPSYAYDAPLIGYENQYPADISFIFYGNPDRFDWKLVGKKEIYVPYNGFAIQNFTAKLTDATGPKFVQPSMRRYELHRVWEIEGTVKAGVRHSTPKKTLYLDEDSWIAAVGDDFDGQGKIWKVKENYITPEWDLGACGSAASIYNDLTSGRYVFDETVVGTGKDLKFFPPGSDDSRLNDSFFTGENLGAISDR</sequence>
<gene>
    <name evidence="1" type="ORF">AWB69_01817</name>
</gene>
<dbReference type="AlphaFoldDB" id="A0A158FYQ1"/>
<proteinExistence type="predicted"/>
<dbReference type="RefSeq" id="WP_062084415.1">
    <property type="nucleotide sequence ID" value="NZ_FCOK02000008.1"/>
</dbReference>
<dbReference type="Gene3D" id="2.50.20.10">
    <property type="entry name" value="Lipoprotein localisation LolA/LolB/LppX"/>
    <property type="match status" value="1"/>
</dbReference>
<protein>
    <submittedName>
        <fullName evidence="1">PF07044 family protein</fullName>
    </submittedName>
</protein>
<reference evidence="1 2" key="1">
    <citation type="submission" date="2016-01" db="EMBL/GenBank/DDBJ databases">
        <authorList>
            <person name="Oliw E.H."/>
        </authorList>
    </citation>
    <scope>NUCLEOTIDE SEQUENCE [LARGE SCALE GENOMIC DNA]</scope>
    <source>
        <strain evidence="1">LMG 27134</strain>
    </source>
</reference>
<dbReference type="InterPro" id="IPR010752">
    <property type="entry name" value="DUF1329"/>
</dbReference>
<dbReference type="Proteomes" id="UP000054683">
    <property type="component" value="Unassembled WGS sequence"/>
</dbReference>
<accession>A0A158FYQ1</accession>
<organism evidence="1 2">
    <name type="scientific">Caballeronia udeis</name>
    <dbReference type="NCBI Taxonomy" id="1232866"/>
    <lineage>
        <taxon>Bacteria</taxon>
        <taxon>Pseudomonadati</taxon>
        <taxon>Pseudomonadota</taxon>
        <taxon>Betaproteobacteria</taxon>
        <taxon>Burkholderiales</taxon>
        <taxon>Burkholderiaceae</taxon>
        <taxon>Caballeronia</taxon>
    </lineage>
</organism>
<dbReference type="OrthoDB" id="6751304at2"/>